<protein>
    <submittedName>
        <fullName evidence="8">GMC oxidoreductase</fullName>
    </submittedName>
</protein>
<accession>A0ABV7YYS8</accession>
<dbReference type="EMBL" id="JBHRYQ010000001">
    <property type="protein sequence ID" value="MFC3812463.1"/>
    <property type="molecule type" value="Genomic_DNA"/>
</dbReference>
<evidence type="ECO:0000256" key="2">
    <source>
        <dbReference type="ARBA" id="ARBA00010790"/>
    </source>
</evidence>
<evidence type="ECO:0000256" key="1">
    <source>
        <dbReference type="ARBA" id="ARBA00001974"/>
    </source>
</evidence>
<keyword evidence="5" id="KW-0560">Oxidoreductase</keyword>
<proteinExistence type="inferred from homology"/>
<evidence type="ECO:0000256" key="3">
    <source>
        <dbReference type="ARBA" id="ARBA00022630"/>
    </source>
</evidence>
<evidence type="ECO:0000256" key="5">
    <source>
        <dbReference type="ARBA" id="ARBA00023002"/>
    </source>
</evidence>
<feature type="domain" description="Glucose-methanol-choline oxidoreductase N-terminal" evidence="6">
    <location>
        <begin position="86"/>
        <end position="346"/>
    </location>
</feature>
<reference evidence="9" key="1">
    <citation type="journal article" date="2019" name="Int. J. Syst. Evol. Microbiol.">
        <title>The Global Catalogue of Microorganisms (GCM) 10K type strain sequencing project: providing services to taxonomists for standard genome sequencing and annotation.</title>
        <authorList>
            <consortium name="The Broad Institute Genomics Platform"/>
            <consortium name="The Broad Institute Genome Sequencing Center for Infectious Disease"/>
            <person name="Wu L."/>
            <person name="Ma J."/>
        </authorList>
    </citation>
    <scope>NUCLEOTIDE SEQUENCE [LARGE SCALE GENOMIC DNA]</scope>
    <source>
        <strain evidence="9">CECT 7956</strain>
    </source>
</reference>
<evidence type="ECO:0000259" key="7">
    <source>
        <dbReference type="Pfam" id="PF05199"/>
    </source>
</evidence>
<dbReference type="Pfam" id="PF00732">
    <property type="entry name" value="GMC_oxred_N"/>
    <property type="match status" value="1"/>
</dbReference>
<feature type="domain" description="Glucose-methanol-choline oxidoreductase C-terminal" evidence="7">
    <location>
        <begin position="436"/>
        <end position="556"/>
    </location>
</feature>
<keyword evidence="3" id="KW-0285">Flavoprotein</keyword>
<sequence>MNLNTKGKEQNTYDAIVVGTGISGGWAAKELCENGLKVLLLERGRDVKHITDYPHALQAPWELEHRGRLSNEIKSKFPYQSVEGNYPITEANQEFWLPFADSPYLHEKPFNWFRGSGVGGKSLLWGRQVYRWGDFDFEANARDGIAVDWPIRYKDLAPWYDHVEKFIGVSGTAEGIDHVPDSIFQAAMDMNCVEKDFKQKMLKSFGKRTVTIGRVAHITQPTDEQTALGRTSCQYRNACTSGCPYGAYFSTQSATLPAALKTGNLTLRPDSIVSSVLYNEKTQKADGVEIIDAKTKEAISFYAKVIFLNASTIGSTHIMLNSVSARFPNGLGNDSGQLGKNLMDHHSRAGASATVEGFEDQYYFGRRANGLFIPRYRNIGSDKRDYIRGFDYQGGGGRQGWSKPLPEDMIGAVLKERSTVPGSWNFSLGAFGETLPYEENKMFLSKTEKDQFGIPKIIFDAEIKDNEKKMRVDMANDAAEMFEAAGFKNIRSYAKDDFALGLSKHEMGTARMGKDPKTSVLNANNQVWGCENVYVTDGAAMTSSNCVNPSLTYMALTARACDHAVSELKRLNL</sequence>
<gene>
    <name evidence="8" type="ORF">ACFOOI_17520</name>
</gene>
<evidence type="ECO:0000313" key="9">
    <source>
        <dbReference type="Proteomes" id="UP001595616"/>
    </source>
</evidence>
<comment type="similarity">
    <text evidence="2">Belongs to the GMC oxidoreductase family.</text>
</comment>
<dbReference type="SUPFAM" id="SSF51905">
    <property type="entry name" value="FAD/NAD(P)-binding domain"/>
    <property type="match status" value="1"/>
</dbReference>
<organism evidence="8 9">
    <name type="scientific">Lacihabitans lacunae</name>
    <dbReference type="NCBI Taxonomy" id="1028214"/>
    <lineage>
        <taxon>Bacteria</taxon>
        <taxon>Pseudomonadati</taxon>
        <taxon>Bacteroidota</taxon>
        <taxon>Cytophagia</taxon>
        <taxon>Cytophagales</taxon>
        <taxon>Leadbetterellaceae</taxon>
        <taxon>Lacihabitans</taxon>
    </lineage>
</organism>
<evidence type="ECO:0000313" key="8">
    <source>
        <dbReference type="EMBL" id="MFC3812463.1"/>
    </source>
</evidence>
<dbReference type="Proteomes" id="UP001595616">
    <property type="component" value="Unassembled WGS sequence"/>
</dbReference>
<comment type="cofactor">
    <cofactor evidence="1">
        <name>FAD</name>
        <dbReference type="ChEBI" id="CHEBI:57692"/>
    </cofactor>
</comment>
<evidence type="ECO:0000259" key="6">
    <source>
        <dbReference type="Pfam" id="PF00732"/>
    </source>
</evidence>
<name>A0ABV7YYS8_9BACT</name>
<dbReference type="InterPro" id="IPR000172">
    <property type="entry name" value="GMC_OxRdtase_N"/>
</dbReference>
<comment type="caution">
    <text evidence="8">The sequence shown here is derived from an EMBL/GenBank/DDBJ whole genome shotgun (WGS) entry which is preliminary data.</text>
</comment>
<dbReference type="PANTHER" id="PTHR42784:SF1">
    <property type="entry name" value="PYRANOSE 2-OXIDASE"/>
    <property type="match status" value="1"/>
</dbReference>
<dbReference type="InterPro" id="IPR007867">
    <property type="entry name" value="GMC_OxRtase_C"/>
</dbReference>
<dbReference type="InterPro" id="IPR051473">
    <property type="entry name" value="P2Ox-like"/>
</dbReference>
<evidence type="ECO:0000256" key="4">
    <source>
        <dbReference type="ARBA" id="ARBA00022827"/>
    </source>
</evidence>
<keyword evidence="4" id="KW-0274">FAD</keyword>
<dbReference type="Pfam" id="PF05199">
    <property type="entry name" value="GMC_oxred_C"/>
    <property type="match status" value="1"/>
</dbReference>
<dbReference type="SUPFAM" id="SSF54373">
    <property type="entry name" value="FAD-linked reductases, C-terminal domain"/>
    <property type="match status" value="1"/>
</dbReference>
<dbReference type="InterPro" id="IPR036188">
    <property type="entry name" value="FAD/NAD-bd_sf"/>
</dbReference>
<dbReference type="Gene3D" id="3.50.50.60">
    <property type="entry name" value="FAD/NAD(P)-binding domain"/>
    <property type="match status" value="2"/>
</dbReference>
<keyword evidence="9" id="KW-1185">Reference proteome</keyword>
<dbReference type="PANTHER" id="PTHR42784">
    <property type="entry name" value="PYRANOSE 2-OXIDASE"/>
    <property type="match status" value="1"/>
</dbReference>
<dbReference type="RefSeq" id="WP_379839341.1">
    <property type="nucleotide sequence ID" value="NZ_JBHRYQ010000001.1"/>
</dbReference>